<evidence type="ECO:0000256" key="1">
    <source>
        <dbReference type="ARBA" id="ARBA00004871"/>
    </source>
</evidence>
<dbReference type="SUPFAM" id="SSF53223">
    <property type="entry name" value="Aminoacid dehydrogenase-like, N-terminal domain"/>
    <property type="match status" value="1"/>
</dbReference>
<dbReference type="EMBL" id="JBIYDN010000006">
    <property type="protein sequence ID" value="MFK4442516.1"/>
    <property type="molecule type" value="Genomic_DNA"/>
</dbReference>
<evidence type="ECO:0000256" key="2">
    <source>
        <dbReference type="ARBA" id="ARBA00023002"/>
    </source>
</evidence>
<reference evidence="5 6" key="1">
    <citation type="submission" date="2024-10" db="EMBL/GenBank/DDBJ databases">
        <authorList>
            <person name="Deangelis K."/>
            <person name="Huntemann M."/>
            <person name="Clum A."/>
            <person name="Wang J."/>
            <person name="Palaniappan K."/>
            <person name="Ritter S."/>
            <person name="Chen I.-M."/>
            <person name="Stamatis D."/>
            <person name="Reddy T."/>
            <person name="O'Malley R."/>
            <person name="Daum C."/>
            <person name="Ng V."/>
            <person name="Ivanova N."/>
            <person name="Kyrpides N."/>
            <person name="Woyke T."/>
        </authorList>
    </citation>
    <scope>NUCLEOTIDE SEQUENCE [LARGE SCALE GENOMIC DNA]</scope>
    <source>
        <strain evidence="5 6">GAS97</strain>
    </source>
</reference>
<reference evidence="5 6" key="2">
    <citation type="submission" date="2024-11" db="EMBL/GenBank/DDBJ databases">
        <title>Using genomics to understand microbial adaptation to soil warming.</title>
        <authorList>
            <person name="Deangelis K.M. PhD."/>
        </authorList>
    </citation>
    <scope>NUCLEOTIDE SEQUENCE [LARGE SCALE GENOMIC DNA]</scope>
    <source>
        <strain evidence="5 6">GAS97</strain>
    </source>
</reference>
<dbReference type="Gene3D" id="3.40.50.10860">
    <property type="entry name" value="Leucine Dehydrogenase, chain A, domain 1"/>
    <property type="match status" value="1"/>
</dbReference>
<dbReference type="Pfam" id="PF08501">
    <property type="entry name" value="Shikimate_dh_N"/>
    <property type="match status" value="1"/>
</dbReference>
<dbReference type="PANTHER" id="PTHR21089">
    <property type="entry name" value="SHIKIMATE DEHYDROGENASE"/>
    <property type="match status" value="1"/>
</dbReference>
<dbReference type="CDD" id="cd01065">
    <property type="entry name" value="NAD_bind_Shikimate_DH"/>
    <property type="match status" value="1"/>
</dbReference>
<organism evidence="5 6">
    <name type="scientific">Caballeronia udeis</name>
    <dbReference type="NCBI Taxonomy" id="1232866"/>
    <lineage>
        <taxon>Bacteria</taxon>
        <taxon>Pseudomonadati</taxon>
        <taxon>Pseudomonadota</taxon>
        <taxon>Betaproteobacteria</taxon>
        <taxon>Burkholderiales</taxon>
        <taxon>Burkholderiaceae</taxon>
        <taxon>Caballeronia</taxon>
    </lineage>
</organism>
<comment type="caution">
    <text evidence="5">The sequence shown here is derived from an EMBL/GenBank/DDBJ whole genome shotgun (WGS) entry which is preliminary data.</text>
</comment>
<evidence type="ECO:0000313" key="5">
    <source>
        <dbReference type="EMBL" id="MFK4442516.1"/>
    </source>
</evidence>
<dbReference type="PANTHER" id="PTHR21089:SF1">
    <property type="entry name" value="BIFUNCTIONAL 3-DEHYDROQUINATE DEHYDRATASE_SHIKIMATE DEHYDROGENASE, CHLOROPLASTIC"/>
    <property type="match status" value="1"/>
</dbReference>
<dbReference type="SUPFAM" id="SSF51735">
    <property type="entry name" value="NAD(P)-binding Rossmann-fold domains"/>
    <property type="match status" value="1"/>
</dbReference>
<evidence type="ECO:0000313" key="6">
    <source>
        <dbReference type="Proteomes" id="UP001620514"/>
    </source>
</evidence>
<keyword evidence="2 5" id="KW-0560">Oxidoreductase</keyword>
<name>A0ABW8MID8_9BURK</name>
<dbReference type="Gene3D" id="3.40.50.720">
    <property type="entry name" value="NAD(P)-binding Rossmann-like Domain"/>
    <property type="match status" value="1"/>
</dbReference>
<keyword evidence="6" id="KW-1185">Reference proteome</keyword>
<dbReference type="GO" id="GO:0004764">
    <property type="term" value="F:shikimate 3-dehydrogenase (NADP+) activity"/>
    <property type="evidence" value="ECO:0007669"/>
    <property type="project" value="UniProtKB-EC"/>
</dbReference>
<dbReference type="InterPro" id="IPR022893">
    <property type="entry name" value="Shikimate_DH_fam"/>
</dbReference>
<dbReference type="InterPro" id="IPR013708">
    <property type="entry name" value="Shikimate_DH-bd_N"/>
</dbReference>
<protein>
    <submittedName>
        <fullName evidence="5">Shikimate dehydrogenase</fullName>
        <ecNumber evidence="5">1.1.1.25</ecNumber>
    </submittedName>
</protein>
<sequence>MINSGEVDYVNGKTCIFGIVGHPIEQVRSPEMITAELVSRGLNALMVPVHVLPADFDRVMPELLKLQNFDGFVFTIPFKGEARRLASLLGPQATFVGAVNALVRTNEGQWLGDIFDGLGCVEAFRRRDISFAGKRVMMIGVGGAGSAIAVAAGRERPASMRIFDPDAQRAADVADKVRRCSPSTQVEIGEPTVDGMDVLLNASPVGMLDDTRLPIQAETLPRDLIVFDAIVKPEMTPLLSLARESGCTFIQGREMMRGQISKIVDFFQTRDFR</sequence>
<proteinExistence type="predicted"/>
<comment type="pathway">
    <text evidence="1">Metabolic intermediate biosynthesis; chorismate biosynthesis; chorismate from D-erythrose 4-phosphate and phosphoenolpyruvate: step 4/7.</text>
</comment>
<evidence type="ECO:0000256" key="3">
    <source>
        <dbReference type="ARBA" id="ARBA00023141"/>
    </source>
</evidence>
<dbReference type="InterPro" id="IPR046346">
    <property type="entry name" value="Aminoacid_DH-like_N_sf"/>
</dbReference>
<dbReference type="RefSeq" id="WP_404606788.1">
    <property type="nucleotide sequence ID" value="NZ_JBIYDN010000006.1"/>
</dbReference>
<dbReference type="EC" id="1.1.1.25" evidence="5"/>
<evidence type="ECO:0000259" key="4">
    <source>
        <dbReference type="Pfam" id="PF08501"/>
    </source>
</evidence>
<keyword evidence="3" id="KW-0057">Aromatic amino acid biosynthesis</keyword>
<gene>
    <name evidence="5" type="ORF">ABH943_002532</name>
</gene>
<feature type="domain" description="Shikimate dehydrogenase substrate binding N-terminal" evidence="4">
    <location>
        <begin position="19"/>
        <end position="101"/>
    </location>
</feature>
<accession>A0ABW8MID8</accession>
<dbReference type="Proteomes" id="UP001620514">
    <property type="component" value="Unassembled WGS sequence"/>
</dbReference>
<dbReference type="InterPro" id="IPR036291">
    <property type="entry name" value="NAD(P)-bd_dom_sf"/>
</dbReference>
<keyword evidence="3" id="KW-0028">Amino-acid biosynthesis</keyword>